<dbReference type="GO" id="GO:0000209">
    <property type="term" value="P:protein polyubiquitination"/>
    <property type="evidence" value="ECO:0007669"/>
    <property type="project" value="TreeGrafter"/>
</dbReference>
<dbReference type="PANTHER" id="PTHR31531">
    <property type="entry name" value="E3 UBIQUITIN-PROTEIN LIGASE E3D FAMILY MEMBER"/>
    <property type="match status" value="1"/>
</dbReference>
<accession>A0A9P0I8F5</accession>
<comment type="function">
    <text evidence="7">E3 ubiquitin-protein ligase which accepts ubiquitin from specific E2 ubiquitin-conjugating enzymes, and transfers it to substrates, generally promoting their degradation by the proteasome. Independently of its E3 ubiquitin-protein ligase activity, acts as an inhibitor of CPSF3 endonuclease activity by blocking CPSF3 active site.</text>
</comment>
<proteinExistence type="predicted"/>
<dbReference type="Proteomes" id="UP001153321">
    <property type="component" value="Chromosome 25"/>
</dbReference>
<dbReference type="Pfam" id="PF09814">
    <property type="entry name" value="HECT_2"/>
    <property type="match status" value="1"/>
</dbReference>
<evidence type="ECO:0000313" key="9">
    <source>
        <dbReference type="EMBL" id="CAH1642142.1"/>
    </source>
</evidence>
<keyword evidence="10" id="KW-1185">Reference proteome</keyword>
<evidence type="ECO:0000256" key="2">
    <source>
        <dbReference type="ARBA" id="ARBA00012485"/>
    </source>
</evidence>
<dbReference type="GO" id="GO:0031624">
    <property type="term" value="F:ubiquitin conjugating enzyme binding"/>
    <property type="evidence" value="ECO:0007669"/>
    <property type="project" value="TreeGrafter"/>
</dbReference>
<protein>
    <recommendedName>
        <fullName evidence="3">E3 ubiquitin-protein ligase E3D</fullName>
        <ecNumber evidence="2">2.3.2.26</ecNumber>
    </recommendedName>
    <alternativeName>
        <fullName evidence="6">HECT-type E3 ubiquitin transferase E3D</fullName>
    </alternativeName>
    <alternativeName>
        <fullName evidence="5">UbcH10-binding protein with a HECT-like domain</fullName>
    </alternativeName>
    <alternativeName>
        <fullName evidence="4">Ubiquitin-conjugating enzyme E2C-binding protein</fullName>
    </alternativeName>
</protein>
<dbReference type="PANTHER" id="PTHR31531:SF2">
    <property type="entry name" value="E3 UBIQUITIN-PROTEIN LIGASE E3D"/>
    <property type="match status" value="1"/>
</dbReference>
<dbReference type="GO" id="GO:0005829">
    <property type="term" value="C:cytosol"/>
    <property type="evidence" value="ECO:0007669"/>
    <property type="project" value="TreeGrafter"/>
</dbReference>
<evidence type="ECO:0000256" key="5">
    <source>
        <dbReference type="ARBA" id="ARBA00032234"/>
    </source>
</evidence>
<dbReference type="GO" id="GO:0043161">
    <property type="term" value="P:proteasome-mediated ubiquitin-dependent protein catabolic process"/>
    <property type="evidence" value="ECO:0007669"/>
    <property type="project" value="TreeGrafter"/>
</dbReference>
<reference evidence="9" key="1">
    <citation type="submission" date="2022-02" db="EMBL/GenBank/DDBJ databases">
        <authorList>
            <person name="King R."/>
        </authorList>
    </citation>
    <scope>NUCLEOTIDE SEQUENCE</scope>
</reference>
<evidence type="ECO:0000313" key="10">
    <source>
        <dbReference type="Proteomes" id="UP001153321"/>
    </source>
</evidence>
<evidence type="ECO:0000256" key="8">
    <source>
        <dbReference type="ARBA" id="ARBA00064185"/>
    </source>
</evidence>
<evidence type="ECO:0000256" key="3">
    <source>
        <dbReference type="ARBA" id="ARBA00013646"/>
    </source>
</evidence>
<dbReference type="GO" id="GO:0005634">
    <property type="term" value="C:nucleus"/>
    <property type="evidence" value="ECO:0007669"/>
    <property type="project" value="TreeGrafter"/>
</dbReference>
<dbReference type="AlphaFoldDB" id="A0A9P0I8F5"/>
<name>A0A9P0I8F5_SPOLI</name>
<dbReference type="InterPro" id="IPR019193">
    <property type="entry name" value="UBQ-conj_enz_E2-bd_prot"/>
</dbReference>
<gene>
    <name evidence="9" type="ORF">SPLIT_LOCUS7498</name>
</gene>
<sequence length="428" mass="49292">MLIEDVLIELRSRLRSCNVFITTGVDFTKNCNLKISIQANCIVLNYYKDKDRDKDVKSRRDSISSEESLSDWWSDEEGEVSTVIPFQQFCKIIPNSMSCLKIEKRTISFRLLTEPKNGGNFYKELLSTNNPESSTKGNSLKLNLNAGEELQLTCANCCNAVSVKRVKFDRILELPTSNLDMSEWFCHGNGHGHSHGHSHEESPQTSNTIIKPNKSDFLYRLTFFVVNNTILSDKINKFNATRPVYHCNRCLAWLGLKDKDTVKLFNSEIRITRNDTESVIFAHKNEQDIHTDDFIYTIESMTREFNLGFQYTVMCKLVLECTVSAVKKQYLLIWVMDKELQVLRNDVLTFLFEDRIHLQSTSVTKILFKVELSMNEEVESWVSDPGVVTTEISKGMFNNGLAHLEKMSQKVPERFRNTNGYCVSYLKV</sequence>
<dbReference type="EMBL" id="LR824556">
    <property type="protein sequence ID" value="CAH1642142.1"/>
    <property type="molecule type" value="Genomic_DNA"/>
</dbReference>
<comment type="catalytic activity">
    <reaction evidence="1">
        <text>S-ubiquitinyl-[E2 ubiquitin-conjugating enzyme]-L-cysteine + [acceptor protein]-L-lysine = [E2 ubiquitin-conjugating enzyme]-L-cysteine + N(6)-ubiquitinyl-[acceptor protein]-L-lysine.</text>
        <dbReference type="EC" id="2.3.2.26"/>
    </reaction>
</comment>
<dbReference type="GO" id="GO:0030332">
    <property type="term" value="F:cyclin binding"/>
    <property type="evidence" value="ECO:0007669"/>
    <property type="project" value="TreeGrafter"/>
</dbReference>
<comment type="subunit">
    <text evidence="8">Interacts with UBE2C/UbcH10 (E2 ubiquitin-conjugating enzyme). In vitro, interacts with cyclin-B.</text>
</comment>
<organism evidence="9 10">
    <name type="scientific">Spodoptera littoralis</name>
    <name type="common">Egyptian cotton leafworm</name>
    <dbReference type="NCBI Taxonomy" id="7109"/>
    <lineage>
        <taxon>Eukaryota</taxon>
        <taxon>Metazoa</taxon>
        <taxon>Ecdysozoa</taxon>
        <taxon>Arthropoda</taxon>
        <taxon>Hexapoda</taxon>
        <taxon>Insecta</taxon>
        <taxon>Pterygota</taxon>
        <taxon>Neoptera</taxon>
        <taxon>Endopterygota</taxon>
        <taxon>Lepidoptera</taxon>
        <taxon>Glossata</taxon>
        <taxon>Ditrysia</taxon>
        <taxon>Noctuoidea</taxon>
        <taxon>Noctuidae</taxon>
        <taxon>Amphipyrinae</taxon>
        <taxon>Spodoptera</taxon>
    </lineage>
</organism>
<evidence type="ECO:0000256" key="4">
    <source>
        <dbReference type="ARBA" id="ARBA00029737"/>
    </source>
</evidence>
<dbReference type="GO" id="GO:0051865">
    <property type="term" value="P:protein autoubiquitination"/>
    <property type="evidence" value="ECO:0007669"/>
    <property type="project" value="TreeGrafter"/>
</dbReference>
<evidence type="ECO:0000256" key="6">
    <source>
        <dbReference type="ARBA" id="ARBA00032298"/>
    </source>
</evidence>
<dbReference type="GO" id="GO:0000151">
    <property type="term" value="C:ubiquitin ligase complex"/>
    <property type="evidence" value="ECO:0007669"/>
    <property type="project" value="TreeGrafter"/>
</dbReference>
<dbReference type="GO" id="GO:0006513">
    <property type="term" value="P:protein monoubiquitination"/>
    <property type="evidence" value="ECO:0007669"/>
    <property type="project" value="TreeGrafter"/>
</dbReference>
<evidence type="ECO:0000256" key="7">
    <source>
        <dbReference type="ARBA" id="ARBA00053831"/>
    </source>
</evidence>
<dbReference type="GO" id="GO:0061630">
    <property type="term" value="F:ubiquitin protein ligase activity"/>
    <property type="evidence" value="ECO:0007669"/>
    <property type="project" value="UniProtKB-EC"/>
</dbReference>
<dbReference type="EC" id="2.3.2.26" evidence="2"/>
<evidence type="ECO:0000256" key="1">
    <source>
        <dbReference type="ARBA" id="ARBA00000885"/>
    </source>
</evidence>